<feature type="region of interest" description="Disordered" evidence="1">
    <location>
        <begin position="13"/>
        <end position="206"/>
    </location>
</feature>
<dbReference type="EMBL" id="JAVHJS010000026">
    <property type="protein sequence ID" value="KAK2814735.1"/>
    <property type="molecule type" value="Genomic_DNA"/>
</dbReference>
<reference evidence="2" key="1">
    <citation type="submission" date="2023-08" db="EMBL/GenBank/DDBJ databases">
        <title>Pelteobagrus vachellii genome.</title>
        <authorList>
            <person name="Liu H."/>
        </authorList>
    </citation>
    <scope>NUCLEOTIDE SEQUENCE</scope>
    <source>
        <strain evidence="2">PRFRI_2022a</strain>
        <tissue evidence="2">Muscle</tissue>
    </source>
</reference>
<keyword evidence="5" id="KW-1185">Reference proteome</keyword>
<gene>
    <name evidence="2" type="ORF">Q7C36_023001</name>
    <name evidence="3" type="ORF">Q7C36_023002</name>
    <name evidence="4" type="ORF">Q7C36_023004</name>
</gene>
<dbReference type="EMBL" id="JAVHJS010000026">
    <property type="protein sequence ID" value="KAK2814736.1"/>
    <property type="molecule type" value="Genomic_DNA"/>
</dbReference>
<evidence type="ECO:0000313" key="5">
    <source>
        <dbReference type="Proteomes" id="UP001187315"/>
    </source>
</evidence>
<feature type="compositionally biased region" description="Pro residues" evidence="1">
    <location>
        <begin position="67"/>
        <end position="78"/>
    </location>
</feature>
<feature type="compositionally biased region" description="Pro residues" evidence="1">
    <location>
        <begin position="191"/>
        <end position="206"/>
    </location>
</feature>
<evidence type="ECO:0000313" key="4">
    <source>
        <dbReference type="EMBL" id="KAK2814738.1"/>
    </source>
</evidence>
<protein>
    <submittedName>
        <fullName evidence="2">Uncharacterized protein</fullName>
    </submittedName>
</protein>
<organism evidence="2 5">
    <name type="scientific">Tachysurus vachellii</name>
    <name type="common">Darkbarbel catfish</name>
    <name type="synonym">Pelteobagrus vachellii</name>
    <dbReference type="NCBI Taxonomy" id="175792"/>
    <lineage>
        <taxon>Eukaryota</taxon>
        <taxon>Metazoa</taxon>
        <taxon>Chordata</taxon>
        <taxon>Craniata</taxon>
        <taxon>Vertebrata</taxon>
        <taxon>Euteleostomi</taxon>
        <taxon>Actinopterygii</taxon>
        <taxon>Neopterygii</taxon>
        <taxon>Teleostei</taxon>
        <taxon>Ostariophysi</taxon>
        <taxon>Siluriformes</taxon>
        <taxon>Bagridae</taxon>
        <taxon>Tachysurus</taxon>
    </lineage>
</organism>
<sequence length="206" mass="22359">MKGPIEKVRALLTALGDQPGEAAPPTVVTSQREQPPSLTEFPPLVRNWCSPPSSPVTPPISTIPNKLTPPPPPPPRSPRAPRKKQDSEQKNKKRNPAVAEADDVPDLFGISACPETQVSTTSRSIYKPKPSINEAPLEIVVVHPENPNPHLNEVSEEEDQGLQSRDTDIARAKRWSQPRLGPRNGVNSTPNPNPNPNPSPNPNSNP</sequence>
<evidence type="ECO:0000256" key="1">
    <source>
        <dbReference type="SAM" id="MobiDB-lite"/>
    </source>
</evidence>
<accession>A0AA88IDX4</accession>
<comment type="caution">
    <text evidence="2">The sequence shown here is derived from an EMBL/GenBank/DDBJ whole genome shotgun (WGS) entry which is preliminary data.</text>
</comment>
<evidence type="ECO:0000313" key="3">
    <source>
        <dbReference type="EMBL" id="KAK2814736.1"/>
    </source>
</evidence>
<dbReference type="AlphaFoldDB" id="A0AA88IDX4"/>
<proteinExistence type="predicted"/>
<dbReference type="Proteomes" id="UP001187315">
    <property type="component" value="Unassembled WGS sequence"/>
</dbReference>
<feature type="compositionally biased region" description="Polar residues" evidence="1">
    <location>
        <begin position="114"/>
        <end position="124"/>
    </location>
</feature>
<evidence type="ECO:0000313" key="2">
    <source>
        <dbReference type="EMBL" id="KAK2814735.1"/>
    </source>
</evidence>
<name>A0AA88IDX4_TACVA</name>
<feature type="compositionally biased region" description="Polar residues" evidence="1">
    <location>
        <begin position="27"/>
        <end position="37"/>
    </location>
</feature>
<dbReference type="EMBL" id="JAVHJS010000026">
    <property type="protein sequence ID" value="KAK2814738.1"/>
    <property type="molecule type" value="Genomic_DNA"/>
</dbReference>